<gene>
    <name evidence="3" type="ORF">F4W09_06195</name>
</gene>
<evidence type="ECO:0000313" key="4">
    <source>
        <dbReference type="Proteomes" id="UP000325788"/>
    </source>
</evidence>
<keyword evidence="2" id="KW-0472">Membrane</keyword>
<dbReference type="Proteomes" id="UP000325788">
    <property type="component" value="Unassembled WGS sequence"/>
</dbReference>
<organism evidence="3 4">
    <name type="scientific">Acinetobacter tandoii</name>
    <dbReference type="NCBI Taxonomy" id="202954"/>
    <lineage>
        <taxon>Bacteria</taxon>
        <taxon>Pseudomonadati</taxon>
        <taxon>Pseudomonadota</taxon>
        <taxon>Gammaproteobacteria</taxon>
        <taxon>Moraxellales</taxon>
        <taxon>Moraxellaceae</taxon>
        <taxon>Acinetobacter</taxon>
    </lineage>
</organism>
<evidence type="ECO:0000256" key="2">
    <source>
        <dbReference type="SAM" id="Phobius"/>
    </source>
</evidence>
<accession>A0A5N4WE22</accession>
<sequence>MTLDQRQNSKLLMGIIAGLVVLVAIFLAYQWMSSPQPKHEIEQQVVHTPAKPVVKEAAPVVENSASTAVANTTAEAPIQLVDEAILKQDVPKNASLAKEEIAKLDDIQTQLNEQEKTLKAQHTDADDLIALKEEQIKLLEAQLAQAQ</sequence>
<feature type="transmembrane region" description="Helical" evidence="2">
    <location>
        <begin position="12"/>
        <end position="32"/>
    </location>
</feature>
<evidence type="ECO:0000313" key="3">
    <source>
        <dbReference type="EMBL" id="KAB1856577.1"/>
    </source>
</evidence>
<proteinExistence type="predicted"/>
<dbReference type="RefSeq" id="WP_151504337.1">
    <property type="nucleotide sequence ID" value="NZ_JBBCMB010000006.1"/>
</dbReference>
<comment type="caution">
    <text evidence="3">The sequence shown here is derived from an EMBL/GenBank/DDBJ whole genome shotgun (WGS) entry which is preliminary data.</text>
</comment>
<feature type="coiled-coil region" evidence="1">
    <location>
        <begin position="97"/>
        <end position="124"/>
    </location>
</feature>
<keyword evidence="2" id="KW-0812">Transmembrane</keyword>
<keyword evidence="2" id="KW-1133">Transmembrane helix</keyword>
<reference evidence="3 4" key="1">
    <citation type="submission" date="2019-09" db="EMBL/GenBank/DDBJ databases">
        <title>Draft genome sequence of Acinetobacter tandoii W4-4-4 isolated from environmental water sample.</title>
        <authorList>
            <person name="Wee S.K."/>
            <person name="Yan B."/>
            <person name="Mustaffa S.B."/>
            <person name="Yap E.P.H."/>
        </authorList>
    </citation>
    <scope>NUCLEOTIDE SEQUENCE [LARGE SCALE GENOMIC DNA]</scope>
    <source>
        <strain evidence="3 4">W4-4-4</strain>
    </source>
</reference>
<protein>
    <submittedName>
        <fullName evidence="3">Uncharacterized protein</fullName>
    </submittedName>
</protein>
<name>A0A5N4WE22_9GAMM</name>
<keyword evidence="1" id="KW-0175">Coiled coil</keyword>
<evidence type="ECO:0000256" key="1">
    <source>
        <dbReference type="SAM" id="Coils"/>
    </source>
</evidence>
<dbReference type="AlphaFoldDB" id="A0A5N4WE22"/>
<dbReference type="EMBL" id="VXLD01000003">
    <property type="protein sequence ID" value="KAB1856577.1"/>
    <property type="molecule type" value="Genomic_DNA"/>
</dbReference>